<dbReference type="GO" id="GO:0051536">
    <property type="term" value="F:iron-sulfur cluster binding"/>
    <property type="evidence" value="ECO:0007669"/>
    <property type="project" value="UniProtKB-KW"/>
</dbReference>
<evidence type="ECO:0000256" key="8">
    <source>
        <dbReference type="ARBA" id="ARBA00050776"/>
    </source>
</evidence>
<dbReference type="FunFam" id="3.40.640.10:FF:000084">
    <property type="entry name" value="IscS-like cysteine desulfurase"/>
    <property type="match status" value="1"/>
</dbReference>
<keyword evidence="4" id="KW-0479">Metal-binding</keyword>
<dbReference type="Proteomes" id="UP000010729">
    <property type="component" value="Unassembled WGS sequence"/>
</dbReference>
<sequence length="405" mass="42150">MYLDHAATTPISAQALAALTHELSRSGNPSSLHGSGRRARRVVEDARESIAAAAGAHPSEVIFTSGGTEADNLAVKGLYWARRDEDPQRRRILCSPVEHHAVLDTVEWLERHEGAEAVWLPVDEFGVVSLDALRREIEADPDAVALVTVMWANNEVGTVQPVAEIVAAAKPHGIPVHSDAVQAFGQLPVSFAESGLDTMAISGHKIGGPVGIGALLVGRAVKLTPVQHGGGQERDIRSGTLDTPAIAAFAAAAEEVTGGLAEEAARLGTLREKLIAGVVGAVPEAVLRGAPDPQFEGKRLPGNAHFTFPGCEGDSLLFLLDLAGVESSTGSACTAGVPRPSHVLLAMGLGEEEARGAQRFTLGHTSTDADVDALVAALPEAYARARKAGMAGHISSIQTAGTQPW</sequence>
<evidence type="ECO:0000256" key="7">
    <source>
        <dbReference type="ARBA" id="ARBA00023014"/>
    </source>
</evidence>
<evidence type="ECO:0000256" key="6">
    <source>
        <dbReference type="ARBA" id="ARBA00023004"/>
    </source>
</evidence>
<evidence type="ECO:0000256" key="1">
    <source>
        <dbReference type="ARBA" id="ARBA00001933"/>
    </source>
</evidence>
<feature type="domain" description="Aminotransferase class V" evidence="9">
    <location>
        <begin position="1"/>
        <end position="374"/>
    </location>
</feature>
<dbReference type="InterPro" id="IPR000192">
    <property type="entry name" value="Aminotrans_V_dom"/>
</dbReference>
<keyword evidence="3 10" id="KW-0808">Transferase</keyword>
<proteinExistence type="inferred from homology"/>
<dbReference type="Gene3D" id="1.10.260.50">
    <property type="match status" value="1"/>
</dbReference>
<dbReference type="InterPro" id="IPR015421">
    <property type="entry name" value="PyrdxlP-dep_Trfase_major"/>
</dbReference>
<keyword evidence="10" id="KW-0032">Aminotransferase</keyword>
<protein>
    <submittedName>
        <fullName evidence="10">Class V aminotransferase</fullName>
    </submittedName>
</protein>
<comment type="similarity">
    <text evidence="2">Belongs to the class-V pyridoxal-phosphate-dependent aminotransferase family. NifS/IscS subfamily.</text>
</comment>
<comment type="catalytic activity">
    <reaction evidence="8">
        <text>(sulfur carrier)-H + L-cysteine = (sulfur carrier)-SH + L-alanine</text>
        <dbReference type="Rhea" id="RHEA:43892"/>
        <dbReference type="Rhea" id="RHEA-COMP:14737"/>
        <dbReference type="Rhea" id="RHEA-COMP:14739"/>
        <dbReference type="ChEBI" id="CHEBI:29917"/>
        <dbReference type="ChEBI" id="CHEBI:35235"/>
        <dbReference type="ChEBI" id="CHEBI:57972"/>
        <dbReference type="ChEBI" id="CHEBI:64428"/>
        <dbReference type="EC" id="2.8.1.7"/>
    </reaction>
</comment>
<comment type="cofactor">
    <cofactor evidence="1">
        <name>pyridoxal 5'-phosphate</name>
        <dbReference type="ChEBI" id="CHEBI:597326"/>
    </cofactor>
</comment>
<dbReference type="PANTHER" id="PTHR11601:SF34">
    <property type="entry name" value="CYSTEINE DESULFURASE"/>
    <property type="match status" value="1"/>
</dbReference>
<dbReference type="GO" id="GO:0008483">
    <property type="term" value="F:transaminase activity"/>
    <property type="evidence" value="ECO:0007669"/>
    <property type="project" value="UniProtKB-KW"/>
</dbReference>
<dbReference type="GO" id="GO:0046872">
    <property type="term" value="F:metal ion binding"/>
    <property type="evidence" value="ECO:0007669"/>
    <property type="project" value="UniProtKB-KW"/>
</dbReference>
<dbReference type="GO" id="GO:0031071">
    <property type="term" value="F:cysteine desulfurase activity"/>
    <property type="evidence" value="ECO:0007669"/>
    <property type="project" value="UniProtKB-EC"/>
</dbReference>
<reference evidence="10 11" key="1">
    <citation type="journal article" date="2013" name="Genome Announc.">
        <title>Draft Genome Sequence of Arthrobacter crystallopoietes Strain BAB-32, Revealing Genes for Bioremediation.</title>
        <authorList>
            <person name="Joshi M.N."/>
            <person name="Pandit A.S."/>
            <person name="Sharma A."/>
            <person name="Pandya R.V."/>
            <person name="Desai S.M."/>
            <person name="Saxena A.K."/>
            <person name="Bagatharia S.B."/>
        </authorList>
    </citation>
    <scope>NUCLEOTIDE SEQUENCE [LARGE SCALE GENOMIC DNA]</scope>
    <source>
        <strain evidence="10 11">BAB-32</strain>
    </source>
</reference>
<evidence type="ECO:0000256" key="2">
    <source>
        <dbReference type="ARBA" id="ARBA00006490"/>
    </source>
</evidence>
<keyword evidence="7" id="KW-0411">Iron-sulfur</keyword>
<gene>
    <name evidence="10" type="ORF">D477_014426</name>
</gene>
<dbReference type="PIRSF" id="PIRSF005572">
    <property type="entry name" value="NifS"/>
    <property type="match status" value="1"/>
</dbReference>
<dbReference type="SUPFAM" id="SSF53383">
    <property type="entry name" value="PLP-dependent transferases"/>
    <property type="match status" value="1"/>
</dbReference>
<evidence type="ECO:0000256" key="5">
    <source>
        <dbReference type="ARBA" id="ARBA00022898"/>
    </source>
</evidence>
<evidence type="ECO:0000256" key="3">
    <source>
        <dbReference type="ARBA" id="ARBA00022679"/>
    </source>
</evidence>
<dbReference type="InterPro" id="IPR015422">
    <property type="entry name" value="PyrdxlP-dep_Trfase_small"/>
</dbReference>
<dbReference type="InterPro" id="IPR015424">
    <property type="entry name" value="PyrdxlP-dep_Trfase"/>
</dbReference>
<keyword evidence="6" id="KW-0408">Iron</keyword>
<organism evidence="10 11">
    <name type="scientific">Arthrobacter crystallopoietes BAB-32</name>
    <dbReference type="NCBI Taxonomy" id="1246476"/>
    <lineage>
        <taxon>Bacteria</taxon>
        <taxon>Bacillati</taxon>
        <taxon>Actinomycetota</taxon>
        <taxon>Actinomycetes</taxon>
        <taxon>Micrococcales</taxon>
        <taxon>Micrococcaceae</taxon>
        <taxon>Crystallibacter</taxon>
    </lineage>
</organism>
<dbReference type="InterPro" id="IPR016454">
    <property type="entry name" value="Cysteine_dSase"/>
</dbReference>
<dbReference type="AlphaFoldDB" id="N1V0A5"/>
<name>N1V0A5_9MICC</name>
<keyword evidence="5" id="KW-0663">Pyridoxal phosphate</keyword>
<dbReference type="Gene3D" id="3.40.640.10">
    <property type="entry name" value="Type I PLP-dependent aspartate aminotransferase-like (Major domain)"/>
    <property type="match status" value="1"/>
</dbReference>
<dbReference type="Pfam" id="PF00266">
    <property type="entry name" value="Aminotran_5"/>
    <property type="match status" value="1"/>
</dbReference>
<comment type="caution">
    <text evidence="10">The sequence shown here is derived from an EMBL/GenBank/DDBJ whole genome shotgun (WGS) entry which is preliminary data.</text>
</comment>
<dbReference type="PANTHER" id="PTHR11601">
    <property type="entry name" value="CYSTEINE DESULFURYLASE FAMILY MEMBER"/>
    <property type="match status" value="1"/>
</dbReference>
<dbReference type="Gene3D" id="3.90.1150.10">
    <property type="entry name" value="Aspartate Aminotransferase, domain 1"/>
    <property type="match status" value="1"/>
</dbReference>
<accession>N1V0A5</accession>
<evidence type="ECO:0000256" key="4">
    <source>
        <dbReference type="ARBA" id="ARBA00022723"/>
    </source>
</evidence>
<evidence type="ECO:0000313" key="10">
    <source>
        <dbReference type="EMBL" id="EMY33512.1"/>
    </source>
</evidence>
<evidence type="ECO:0000259" key="9">
    <source>
        <dbReference type="Pfam" id="PF00266"/>
    </source>
</evidence>
<evidence type="ECO:0000313" key="11">
    <source>
        <dbReference type="Proteomes" id="UP000010729"/>
    </source>
</evidence>
<keyword evidence="11" id="KW-1185">Reference proteome</keyword>
<dbReference type="EMBL" id="ANPE02000171">
    <property type="protein sequence ID" value="EMY33512.1"/>
    <property type="molecule type" value="Genomic_DNA"/>
</dbReference>